<keyword evidence="2" id="KW-0378">Hydrolase</keyword>
<dbReference type="PANTHER" id="PTHR33877:SF2">
    <property type="entry name" value="OS07G0170200 PROTEIN"/>
    <property type="match status" value="1"/>
</dbReference>
<dbReference type="InterPro" id="IPR002711">
    <property type="entry name" value="HNH"/>
</dbReference>
<dbReference type="Pfam" id="PF01844">
    <property type="entry name" value="HNH"/>
    <property type="match status" value="1"/>
</dbReference>
<dbReference type="EMBL" id="AP018586">
    <property type="protein sequence ID" value="BBD92836.1"/>
    <property type="molecule type" value="Genomic_DNA"/>
</dbReference>
<dbReference type="InterPro" id="IPR052892">
    <property type="entry name" value="NA-targeting_endonuclease"/>
</dbReference>
<reference evidence="2 3" key="1">
    <citation type="submission" date="2018-05" db="EMBL/GenBank/DDBJ databases">
        <title>Complete genome sequencing of three human clinical isolates of Staphylococcus caprae reveals virulence factors similar to those of S. epidermidis and S. capitis.</title>
        <authorList>
            <person name="Watanabe S."/>
            <person name="Cui L."/>
        </authorList>
    </citation>
    <scope>NUCLEOTIDE SEQUENCE [LARGE SCALE GENOMIC DNA]</scope>
    <source>
        <strain evidence="2 3">JMUB590</strain>
    </source>
</reference>
<proteinExistence type="predicted"/>
<keyword evidence="2" id="KW-0540">Nuclease</keyword>
<accession>A0ABN5W4F7</accession>
<gene>
    <name evidence="2" type="ORF">JMUB590_1779</name>
</gene>
<dbReference type="RefSeq" id="WP_002442301.1">
    <property type="nucleotide sequence ID" value="NZ_AP018586.1"/>
</dbReference>
<sequence>MSKRKNVSNKTRFEVFKRDNFTCQYCGKSAPEVVLNVDHIEPVSKGGSNDISNLITSCFECNNGKGNKKLSDKSELEKQHNELILLNERKKQLEQMMEWKKELINLDNHKVDMLTEYIEETLSTRITEVGKKKLKRWLMKYDFKDLVYATDKAFAAYEESDSNIVFDKIERIAYYEKHPVAEYIKKSSYIRGIFKNRNIFYRDFELKEIMRMWSENFDSFDIPIDVAKQAKTYKVFEEELLYQIDEVIRNGEA</sequence>
<dbReference type="SMART" id="SM00507">
    <property type="entry name" value="HNHc"/>
    <property type="match status" value="1"/>
</dbReference>
<dbReference type="PANTHER" id="PTHR33877">
    <property type="entry name" value="SLL1193 PROTEIN"/>
    <property type="match status" value="1"/>
</dbReference>
<dbReference type="GO" id="GO:0004519">
    <property type="term" value="F:endonuclease activity"/>
    <property type="evidence" value="ECO:0007669"/>
    <property type="project" value="UniProtKB-KW"/>
</dbReference>
<name>A0ABN5W4F7_9STAP</name>
<dbReference type="CDD" id="cd00085">
    <property type="entry name" value="HNHc"/>
    <property type="match status" value="1"/>
</dbReference>
<evidence type="ECO:0000313" key="3">
    <source>
        <dbReference type="Proteomes" id="UP000274772"/>
    </source>
</evidence>
<dbReference type="Proteomes" id="UP000274772">
    <property type="component" value="Chromosome"/>
</dbReference>
<dbReference type="GeneID" id="58051525"/>
<protein>
    <submittedName>
        <fullName evidence="2">HNH endonuclease domain protein</fullName>
    </submittedName>
</protein>
<feature type="domain" description="HNH nuclease" evidence="1">
    <location>
        <begin position="10"/>
        <end position="63"/>
    </location>
</feature>
<dbReference type="Gene3D" id="1.10.30.50">
    <property type="match status" value="1"/>
</dbReference>
<organism evidence="2 3">
    <name type="scientific">Staphylococcus caprae</name>
    <dbReference type="NCBI Taxonomy" id="29380"/>
    <lineage>
        <taxon>Bacteria</taxon>
        <taxon>Bacillati</taxon>
        <taxon>Bacillota</taxon>
        <taxon>Bacilli</taxon>
        <taxon>Bacillales</taxon>
        <taxon>Staphylococcaceae</taxon>
        <taxon>Staphylococcus</taxon>
    </lineage>
</organism>
<keyword evidence="3" id="KW-1185">Reference proteome</keyword>
<keyword evidence="2" id="KW-0255">Endonuclease</keyword>
<evidence type="ECO:0000259" key="1">
    <source>
        <dbReference type="SMART" id="SM00507"/>
    </source>
</evidence>
<evidence type="ECO:0000313" key="2">
    <source>
        <dbReference type="EMBL" id="BBD92836.1"/>
    </source>
</evidence>
<dbReference type="InterPro" id="IPR003615">
    <property type="entry name" value="HNH_nuc"/>
</dbReference>